<evidence type="ECO:0000256" key="1">
    <source>
        <dbReference type="ARBA" id="ARBA00001933"/>
    </source>
</evidence>
<dbReference type="AlphaFoldDB" id="A0A8J3UGT4"/>
<keyword evidence="9" id="KW-1185">Reference proteome</keyword>
<evidence type="ECO:0000256" key="7">
    <source>
        <dbReference type="RuleBase" id="RU000382"/>
    </source>
</evidence>
<gene>
    <name evidence="8" type="ORF">Psi02_14320</name>
</gene>
<dbReference type="InterPro" id="IPR002129">
    <property type="entry name" value="PyrdxlP-dep_de-COase"/>
</dbReference>
<dbReference type="GO" id="GO:0008483">
    <property type="term" value="F:transaminase activity"/>
    <property type="evidence" value="ECO:0007669"/>
    <property type="project" value="UniProtKB-KW"/>
</dbReference>
<dbReference type="EMBL" id="BOOQ01000007">
    <property type="protein sequence ID" value="GII45008.1"/>
    <property type="molecule type" value="Genomic_DNA"/>
</dbReference>
<feature type="modified residue" description="N6-(pyridoxal phosphate)lysine" evidence="6">
    <location>
        <position position="293"/>
    </location>
</feature>
<evidence type="ECO:0000256" key="2">
    <source>
        <dbReference type="ARBA" id="ARBA00009533"/>
    </source>
</evidence>
<dbReference type="PANTHER" id="PTHR11999">
    <property type="entry name" value="GROUP II PYRIDOXAL-5-PHOSPHATE DECARBOXYLASE"/>
    <property type="match status" value="1"/>
</dbReference>
<dbReference type="PANTHER" id="PTHR11999:SF70">
    <property type="entry name" value="MIP05841P"/>
    <property type="match status" value="1"/>
</dbReference>
<name>A0A8J3UGT4_9ACTN</name>
<comment type="cofactor">
    <cofactor evidence="1 6 7">
        <name>pyridoxal 5'-phosphate</name>
        <dbReference type="ChEBI" id="CHEBI:597326"/>
    </cofactor>
</comment>
<dbReference type="Gene3D" id="3.40.640.10">
    <property type="entry name" value="Type I PLP-dependent aspartate aminotransferase-like (Major domain)"/>
    <property type="match status" value="1"/>
</dbReference>
<dbReference type="GO" id="GO:0030170">
    <property type="term" value="F:pyridoxal phosphate binding"/>
    <property type="evidence" value="ECO:0007669"/>
    <property type="project" value="InterPro"/>
</dbReference>
<dbReference type="Gene3D" id="3.90.1150.10">
    <property type="entry name" value="Aspartate Aminotransferase, domain 1"/>
    <property type="match status" value="1"/>
</dbReference>
<reference evidence="8" key="1">
    <citation type="submission" date="2021-01" db="EMBL/GenBank/DDBJ databases">
        <title>Whole genome shotgun sequence of Planotetraspora silvatica NBRC 100141.</title>
        <authorList>
            <person name="Komaki H."/>
            <person name="Tamura T."/>
        </authorList>
    </citation>
    <scope>NUCLEOTIDE SEQUENCE</scope>
    <source>
        <strain evidence="8">NBRC 100141</strain>
    </source>
</reference>
<dbReference type="SUPFAM" id="SSF53383">
    <property type="entry name" value="PLP-dependent transferases"/>
    <property type="match status" value="1"/>
</dbReference>
<dbReference type="Proteomes" id="UP000644610">
    <property type="component" value="Unassembled WGS sequence"/>
</dbReference>
<evidence type="ECO:0000256" key="3">
    <source>
        <dbReference type="ARBA" id="ARBA00022793"/>
    </source>
</evidence>
<keyword evidence="8" id="KW-0032">Aminotransferase</keyword>
<evidence type="ECO:0000256" key="6">
    <source>
        <dbReference type="PIRSR" id="PIRSR602129-50"/>
    </source>
</evidence>
<keyword evidence="8" id="KW-0808">Transferase</keyword>
<dbReference type="InterPro" id="IPR015421">
    <property type="entry name" value="PyrdxlP-dep_Trfase_major"/>
</dbReference>
<keyword evidence="4 6" id="KW-0663">Pyridoxal phosphate</keyword>
<accession>A0A8J3UGT4</accession>
<dbReference type="InterPro" id="IPR010977">
    <property type="entry name" value="Aromatic_deC"/>
</dbReference>
<sequence length="469" mass="50234">MDKPDWAGPLTEAYERSLGYLTALPDRPVGNTMNWPDLREALGGPLPEGPEDARDVVAKLATAAEPGLVNTPSGRFFGFVVGGAHPAALAADWLATTWDQNACLAALAPSASAVEEVAGEWLVRLFGLPVQTSVGFVTGGQMANFTALAAARHEMLRREGWDVEADGLAGAPRLRVLAGRQRHDSIDRALRFLGLGRNAITPVETDDQGRMRPDALAEALAEGGGPTIVCAQIGGVNTGAFDPVGEICAIAHEAGAWVHVDGAFGLWAAAVPRLRHLTAGVEQADSWATDGHKWLNVPYDSGMVFCAHPEAHRAAMGIRAGYLIHGADGERDAIDYTPDFSRRARGFAVYAAIRTLGRTGIADLVERCCTLAARFAERLAAHDDVEVLNDVSLNQVLVRFLSPDGDHDGHTRAVVDRVQREGTCWMSGTIWQGRAAMRISVSNWSTDQDDVDRSVEAILRCARPDAGDR</sequence>
<dbReference type="GO" id="GO:0004058">
    <property type="term" value="F:aromatic-L-amino-acid decarboxylase activity"/>
    <property type="evidence" value="ECO:0007669"/>
    <property type="project" value="UniProtKB-ARBA"/>
</dbReference>
<dbReference type="Pfam" id="PF00282">
    <property type="entry name" value="Pyridoxal_deC"/>
    <property type="match status" value="1"/>
</dbReference>
<evidence type="ECO:0000256" key="5">
    <source>
        <dbReference type="ARBA" id="ARBA00023239"/>
    </source>
</evidence>
<evidence type="ECO:0000256" key="4">
    <source>
        <dbReference type="ARBA" id="ARBA00022898"/>
    </source>
</evidence>
<dbReference type="InterPro" id="IPR015424">
    <property type="entry name" value="PyrdxlP-dep_Trfase"/>
</dbReference>
<evidence type="ECO:0000313" key="9">
    <source>
        <dbReference type="Proteomes" id="UP000644610"/>
    </source>
</evidence>
<dbReference type="GO" id="GO:0019752">
    <property type="term" value="P:carboxylic acid metabolic process"/>
    <property type="evidence" value="ECO:0007669"/>
    <property type="project" value="InterPro"/>
</dbReference>
<organism evidence="8 9">
    <name type="scientific">Planotetraspora silvatica</name>
    <dbReference type="NCBI Taxonomy" id="234614"/>
    <lineage>
        <taxon>Bacteria</taxon>
        <taxon>Bacillati</taxon>
        <taxon>Actinomycetota</taxon>
        <taxon>Actinomycetes</taxon>
        <taxon>Streptosporangiales</taxon>
        <taxon>Streptosporangiaceae</taxon>
        <taxon>Planotetraspora</taxon>
    </lineage>
</organism>
<comment type="caution">
    <text evidence="8">The sequence shown here is derived from an EMBL/GenBank/DDBJ whole genome shotgun (WGS) entry which is preliminary data.</text>
</comment>
<evidence type="ECO:0000313" key="8">
    <source>
        <dbReference type="EMBL" id="GII45008.1"/>
    </source>
</evidence>
<keyword evidence="3" id="KW-0210">Decarboxylase</keyword>
<dbReference type="RefSeq" id="WP_203972638.1">
    <property type="nucleotide sequence ID" value="NZ_BAAAKY010000028.1"/>
</dbReference>
<protein>
    <submittedName>
        <fullName evidence="8">Aspartate aminotransferase family protein</fullName>
    </submittedName>
</protein>
<comment type="similarity">
    <text evidence="2 7">Belongs to the group II decarboxylase family.</text>
</comment>
<proteinExistence type="inferred from homology"/>
<keyword evidence="5 7" id="KW-0456">Lyase</keyword>
<dbReference type="InterPro" id="IPR015422">
    <property type="entry name" value="PyrdxlP-dep_Trfase_small"/>
</dbReference>